<comment type="subunit">
    <text evidence="7">Part of the 50S ribosomal subunit; part of the 5S rRNA/L5/L18/L25 subcomplex. Contacts the 5S and 23S rRNAs.</text>
</comment>
<dbReference type="PANTHER" id="PTHR12899:SF3">
    <property type="entry name" value="LARGE RIBOSOMAL SUBUNIT PROTEIN UL18M"/>
    <property type="match status" value="1"/>
</dbReference>
<dbReference type="GO" id="GO:0008097">
    <property type="term" value="F:5S rRNA binding"/>
    <property type="evidence" value="ECO:0007669"/>
    <property type="project" value="TreeGrafter"/>
</dbReference>
<dbReference type="Proteomes" id="UP000186292">
    <property type="component" value="Unassembled WGS sequence"/>
</dbReference>
<evidence type="ECO:0000256" key="6">
    <source>
        <dbReference type="ARBA" id="ARBA00035197"/>
    </source>
</evidence>
<comment type="function">
    <text evidence="7">This is one of the proteins that bind and probably mediate the attachment of the 5S RNA into the large ribosomal subunit, where it forms part of the central protuberance.</text>
</comment>
<accession>A0A1N7JA67</accession>
<dbReference type="RefSeq" id="WP_076599135.1">
    <property type="nucleotide sequence ID" value="NZ_CP046976.1"/>
</dbReference>
<keyword evidence="3 7" id="KW-0694">RNA-binding</keyword>
<dbReference type="STRING" id="1161099.SAMN05444817_10548"/>
<evidence type="ECO:0000313" key="9">
    <source>
        <dbReference type="EMBL" id="SIS46225.1"/>
    </source>
</evidence>
<dbReference type="Gene3D" id="3.30.420.100">
    <property type="match status" value="1"/>
</dbReference>
<evidence type="ECO:0000256" key="5">
    <source>
        <dbReference type="ARBA" id="ARBA00023274"/>
    </source>
</evidence>
<dbReference type="HAMAP" id="MF_01337_B">
    <property type="entry name" value="Ribosomal_uL18_B"/>
    <property type="match status" value="1"/>
</dbReference>
<dbReference type="EMBL" id="FTOF01000005">
    <property type="protein sequence ID" value="SIS46225.1"/>
    <property type="molecule type" value="Genomic_DNA"/>
</dbReference>
<dbReference type="GO" id="GO:0003735">
    <property type="term" value="F:structural constituent of ribosome"/>
    <property type="evidence" value="ECO:0007669"/>
    <property type="project" value="InterPro"/>
</dbReference>
<dbReference type="FunFam" id="3.30.420.100:FF:000001">
    <property type="entry name" value="50S ribosomal protein L18"/>
    <property type="match status" value="1"/>
</dbReference>
<evidence type="ECO:0000256" key="1">
    <source>
        <dbReference type="ARBA" id="ARBA00007116"/>
    </source>
</evidence>
<keyword evidence="5 7" id="KW-0687">Ribonucleoprotein</keyword>
<evidence type="ECO:0000313" key="10">
    <source>
        <dbReference type="Proteomes" id="UP000186292"/>
    </source>
</evidence>
<evidence type="ECO:0000256" key="3">
    <source>
        <dbReference type="ARBA" id="ARBA00022884"/>
    </source>
</evidence>
<evidence type="ECO:0000256" key="7">
    <source>
        <dbReference type="HAMAP-Rule" id="MF_01337"/>
    </source>
</evidence>
<keyword evidence="10" id="KW-1185">Reference proteome</keyword>
<evidence type="ECO:0000256" key="2">
    <source>
        <dbReference type="ARBA" id="ARBA00022730"/>
    </source>
</evidence>
<evidence type="ECO:0000256" key="4">
    <source>
        <dbReference type="ARBA" id="ARBA00022980"/>
    </source>
</evidence>
<dbReference type="InterPro" id="IPR057268">
    <property type="entry name" value="Ribosomal_L18"/>
</dbReference>
<dbReference type="OrthoDB" id="9810939at2"/>
<dbReference type="SUPFAM" id="SSF53137">
    <property type="entry name" value="Translational machinery components"/>
    <property type="match status" value="1"/>
</dbReference>
<gene>
    <name evidence="7" type="primary">rplR</name>
    <name evidence="9" type="ORF">SAMN05444817_10548</name>
</gene>
<dbReference type="GO" id="GO:0006412">
    <property type="term" value="P:translation"/>
    <property type="evidence" value="ECO:0007669"/>
    <property type="project" value="UniProtKB-UniRule"/>
</dbReference>
<dbReference type="GO" id="GO:0022625">
    <property type="term" value="C:cytosolic large ribosomal subunit"/>
    <property type="evidence" value="ECO:0007669"/>
    <property type="project" value="TreeGrafter"/>
</dbReference>
<protein>
    <recommendedName>
        <fullName evidence="6 7">Large ribosomal subunit protein uL18</fullName>
    </recommendedName>
</protein>
<feature type="region of interest" description="Disordered" evidence="8">
    <location>
        <begin position="1"/>
        <end position="26"/>
    </location>
</feature>
<keyword evidence="4 7" id="KW-0689">Ribosomal protein</keyword>
<comment type="similarity">
    <text evidence="1 7">Belongs to the universal ribosomal protein uL18 family.</text>
</comment>
<reference evidence="10" key="1">
    <citation type="submission" date="2017-01" db="EMBL/GenBank/DDBJ databases">
        <authorList>
            <person name="Varghese N."/>
            <person name="Submissions S."/>
        </authorList>
    </citation>
    <scope>NUCLEOTIDE SEQUENCE [LARGE SCALE GENOMIC DNA]</scope>
    <source>
        <strain evidence="10">DSM 44531</strain>
    </source>
</reference>
<dbReference type="InterPro" id="IPR005484">
    <property type="entry name" value="Ribosomal_uL18_bac/plant/anim"/>
</dbReference>
<dbReference type="NCBIfam" id="TIGR00060">
    <property type="entry name" value="L18_bact"/>
    <property type="match status" value="1"/>
</dbReference>
<keyword evidence="2 7" id="KW-0699">rRNA-binding</keyword>
<name>A0A1N7JA67_9CORY</name>
<sequence length="135" mass="15038">MSTEEKTTQKRTPVGRDIATRRREARVRRHNRIRKTLRGTPETPRLVVHRSSRHMHVQVIDDLAGHTLVSASSMEDAVRTLEGDKKAKAAKVGELVAERAKEAGIETVVFDRGGYKYHGRVAALADAAREGGLKF</sequence>
<evidence type="ECO:0000256" key="8">
    <source>
        <dbReference type="SAM" id="MobiDB-lite"/>
    </source>
</evidence>
<proteinExistence type="inferred from homology"/>
<dbReference type="AlphaFoldDB" id="A0A1N7JA67"/>
<dbReference type="PANTHER" id="PTHR12899">
    <property type="entry name" value="39S RIBOSOMAL PROTEIN L18, MITOCHONDRIAL"/>
    <property type="match status" value="1"/>
</dbReference>
<dbReference type="InterPro" id="IPR004389">
    <property type="entry name" value="Ribosomal_uL18_bac-type"/>
</dbReference>
<organism evidence="9 10">
    <name type="scientific">Corynebacterium appendicis CIP 107643</name>
    <dbReference type="NCBI Taxonomy" id="1161099"/>
    <lineage>
        <taxon>Bacteria</taxon>
        <taxon>Bacillati</taxon>
        <taxon>Actinomycetota</taxon>
        <taxon>Actinomycetes</taxon>
        <taxon>Mycobacteriales</taxon>
        <taxon>Corynebacteriaceae</taxon>
        <taxon>Corynebacterium</taxon>
    </lineage>
</organism>
<dbReference type="CDD" id="cd00432">
    <property type="entry name" value="Ribosomal_L18_L5e"/>
    <property type="match status" value="1"/>
</dbReference>
<dbReference type="Pfam" id="PF00861">
    <property type="entry name" value="Ribosomal_L18p"/>
    <property type="match status" value="1"/>
</dbReference>